<gene>
    <name evidence="1" type="ORF">ATI02_4822</name>
</gene>
<proteinExistence type="predicted"/>
<protein>
    <submittedName>
        <fullName evidence="1">Uncharacterized protein</fullName>
    </submittedName>
</protein>
<evidence type="ECO:0000313" key="1">
    <source>
        <dbReference type="EMBL" id="PKA71817.1"/>
    </source>
</evidence>
<dbReference type="Proteomes" id="UP000232455">
    <property type="component" value="Unassembled WGS sequence"/>
</dbReference>
<accession>A0ABX4Q4Z2</accession>
<name>A0ABX4Q4Z2_9PSED</name>
<evidence type="ECO:0000313" key="2">
    <source>
        <dbReference type="Proteomes" id="UP000232455"/>
    </source>
</evidence>
<comment type="caution">
    <text evidence="1">The sequence shown here is derived from an EMBL/GenBank/DDBJ whole genome shotgun (WGS) entry which is preliminary data.</text>
</comment>
<reference evidence="1 2" key="1">
    <citation type="submission" date="2017-11" db="EMBL/GenBank/DDBJ databases">
        <title>Genome sequencing of a diverse group of Pseudomonas species.</title>
        <authorList>
            <person name="Loper J."/>
        </authorList>
    </citation>
    <scope>NUCLEOTIDE SEQUENCE [LARGE SCALE GENOMIC DNA]</scope>
    <source>
        <strain evidence="1 2">LMG 25716</strain>
    </source>
</reference>
<organism evidence="1 2">
    <name type="scientific">Pseudomonas baetica</name>
    <dbReference type="NCBI Taxonomy" id="674054"/>
    <lineage>
        <taxon>Bacteria</taxon>
        <taxon>Pseudomonadati</taxon>
        <taxon>Pseudomonadota</taxon>
        <taxon>Gammaproteobacteria</taxon>
        <taxon>Pseudomonadales</taxon>
        <taxon>Pseudomonadaceae</taxon>
        <taxon>Pseudomonas</taxon>
    </lineage>
</organism>
<dbReference type="EMBL" id="PHHE01000001">
    <property type="protein sequence ID" value="PKA71817.1"/>
    <property type="molecule type" value="Genomic_DNA"/>
</dbReference>
<keyword evidence="2" id="KW-1185">Reference proteome</keyword>
<sequence length="70" mass="7663">MLFWIREKAISWQIELFATHKTKVGASLLAKRVCQSTLMPSDPPLSRAGSLPPGECDVVLDTGKSHLLAD</sequence>